<dbReference type="AlphaFoldDB" id="A0A382VC89"/>
<sequence length="45" mass="5412">NATWAIRFYEKSGFILQTKKRTVQLLKKYWKIPETQIDNSVVLKK</sequence>
<accession>A0A382VC89</accession>
<feature type="non-terminal residue" evidence="1">
    <location>
        <position position="1"/>
    </location>
</feature>
<evidence type="ECO:0000313" key="1">
    <source>
        <dbReference type="EMBL" id="SVD44057.1"/>
    </source>
</evidence>
<reference evidence="1" key="1">
    <citation type="submission" date="2018-05" db="EMBL/GenBank/DDBJ databases">
        <authorList>
            <person name="Lanie J.A."/>
            <person name="Ng W.-L."/>
            <person name="Kazmierczak K.M."/>
            <person name="Andrzejewski T.M."/>
            <person name="Davidsen T.M."/>
            <person name="Wayne K.J."/>
            <person name="Tettelin H."/>
            <person name="Glass J.I."/>
            <person name="Rusch D."/>
            <person name="Podicherti R."/>
            <person name="Tsui H.-C.T."/>
            <person name="Winkler M.E."/>
        </authorList>
    </citation>
    <scope>NUCLEOTIDE SEQUENCE</scope>
</reference>
<name>A0A382VC89_9ZZZZ</name>
<protein>
    <recommendedName>
        <fullName evidence="2">N-acetyltransferase domain-containing protein</fullName>
    </recommendedName>
</protein>
<evidence type="ECO:0008006" key="2">
    <source>
        <dbReference type="Google" id="ProtNLM"/>
    </source>
</evidence>
<dbReference type="EMBL" id="UINC01150811">
    <property type="protein sequence ID" value="SVD44057.1"/>
    <property type="molecule type" value="Genomic_DNA"/>
</dbReference>
<organism evidence="1">
    <name type="scientific">marine metagenome</name>
    <dbReference type="NCBI Taxonomy" id="408172"/>
    <lineage>
        <taxon>unclassified sequences</taxon>
        <taxon>metagenomes</taxon>
        <taxon>ecological metagenomes</taxon>
    </lineage>
</organism>
<gene>
    <name evidence="1" type="ORF">METZ01_LOCUS396911</name>
</gene>
<proteinExistence type="predicted"/>